<dbReference type="GO" id="GO:0005739">
    <property type="term" value="C:mitochondrion"/>
    <property type="evidence" value="ECO:0007669"/>
    <property type="project" value="TreeGrafter"/>
</dbReference>
<gene>
    <name evidence="6" type="ORF">TPSB3V08_LOCUS6570</name>
</gene>
<evidence type="ECO:0000259" key="5">
    <source>
        <dbReference type="Pfam" id="PF02782"/>
    </source>
</evidence>
<evidence type="ECO:0000256" key="1">
    <source>
        <dbReference type="ARBA" id="ARBA00009156"/>
    </source>
</evidence>
<dbReference type="GO" id="GO:0016301">
    <property type="term" value="F:kinase activity"/>
    <property type="evidence" value="ECO:0007669"/>
    <property type="project" value="UniProtKB-KW"/>
</dbReference>
<dbReference type="AlphaFoldDB" id="A0A7R9D645"/>
<feature type="region of interest" description="Disordered" evidence="4">
    <location>
        <begin position="53"/>
        <end position="83"/>
    </location>
</feature>
<dbReference type="Gene3D" id="3.30.420.40">
    <property type="match status" value="1"/>
</dbReference>
<dbReference type="GO" id="GO:0046167">
    <property type="term" value="P:glycerol-3-phosphate biosynthetic process"/>
    <property type="evidence" value="ECO:0007669"/>
    <property type="project" value="TreeGrafter"/>
</dbReference>
<dbReference type="EMBL" id="OD003902">
    <property type="protein sequence ID" value="CAD7408858.1"/>
    <property type="molecule type" value="Genomic_DNA"/>
</dbReference>
<dbReference type="GO" id="GO:0006641">
    <property type="term" value="P:triglyceride metabolic process"/>
    <property type="evidence" value="ECO:0007669"/>
    <property type="project" value="TreeGrafter"/>
</dbReference>
<organism evidence="6">
    <name type="scientific">Timema poppense</name>
    <name type="common">Walking stick</name>
    <dbReference type="NCBI Taxonomy" id="170557"/>
    <lineage>
        <taxon>Eukaryota</taxon>
        <taxon>Metazoa</taxon>
        <taxon>Ecdysozoa</taxon>
        <taxon>Arthropoda</taxon>
        <taxon>Hexapoda</taxon>
        <taxon>Insecta</taxon>
        <taxon>Pterygota</taxon>
        <taxon>Neoptera</taxon>
        <taxon>Polyneoptera</taxon>
        <taxon>Phasmatodea</taxon>
        <taxon>Timematodea</taxon>
        <taxon>Timematoidea</taxon>
        <taxon>Timematidae</taxon>
        <taxon>Timema</taxon>
    </lineage>
</organism>
<evidence type="ECO:0000256" key="3">
    <source>
        <dbReference type="ARBA" id="ARBA00022777"/>
    </source>
</evidence>
<evidence type="ECO:0000313" key="6">
    <source>
        <dbReference type="EMBL" id="CAD7408858.1"/>
    </source>
</evidence>
<feature type="domain" description="Carbohydrate kinase FGGY C-terminal" evidence="5">
    <location>
        <begin position="127"/>
        <end position="167"/>
    </location>
</feature>
<dbReference type="GO" id="GO:0006071">
    <property type="term" value="P:glycerol metabolic process"/>
    <property type="evidence" value="ECO:0007669"/>
    <property type="project" value="TreeGrafter"/>
</dbReference>
<keyword evidence="3" id="KW-0418">Kinase</keyword>
<dbReference type="SUPFAM" id="SSF53067">
    <property type="entry name" value="Actin-like ATPase domain"/>
    <property type="match status" value="1"/>
</dbReference>
<dbReference type="PANTHER" id="PTHR10196">
    <property type="entry name" value="SUGAR KINASE"/>
    <property type="match status" value="1"/>
</dbReference>
<protein>
    <recommendedName>
        <fullName evidence="5">Carbohydrate kinase FGGY C-terminal domain-containing protein</fullName>
    </recommendedName>
</protein>
<reference evidence="6" key="1">
    <citation type="submission" date="2020-11" db="EMBL/GenBank/DDBJ databases">
        <authorList>
            <person name="Tran Van P."/>
        </authorList>
    </citation>
    <scope>NUCLEOTIDE SEQUENCE</scope>
</reference>
<evidence type="ECO:0000256" key="4">
    <source>
        <dbReference type="SAM" id="MobiDB-lite"/>
    </source>
</evidence>
<evidence type="ECO:0000256" key="2">
    <source>
        <dbReference type="ARBA" id="ARBA00022679"/>
    </source>
</evidence>
<dbReference type="PANTHER" id="PTHR10196:SF68">
    <property type="entry name" value="GLYCEROL KINASE 5-RELATED"/>
    <property type="match status" value="1"/>
</dbReference>
<sequence>MDITQSRKSLILWPYASGLTGRKRGASFTMTPLALPITEHRYGSQLSFASRITPKPPDLLRPLDRGTLHSNSAGGSDFLTEEPDRRAKLASNVTAKVPARSEVADAKQPATRSSGIRSCLWCIHFRVDGGVSHNDFVCQLLADLIEIKVERPTSTEMSVLGVGFLAGLYSGVWKSKEELCQLRKVDRVFEPQKNSKQNYEPIMTQWSEALTLYIGALTLMQASGIMSDEVNKTSHYIVDKTYTCSQRRGEAGWKQRTKGKEKTSALEA</sequence>
<comment type="similarity">
    <text evidence="1">Belongs to the FGGY kinase family.</text>
</comment>
<name>A0A7R9D645_TIMPO</name>
<dbReference type="InterPro" id="IPR043129">
    <property type="entry name" value="ATPase_NBD"/>
</dbReference>
<proteinExistence type="inferred from homology"/>
<accession>A0A7R9D645</accession>
<feature type="region of interest" description="Disordered" evidence="4">
    <location>
        <begin position="249"/>
        <end position="268"/>
    </location>
</feature>
<dbReference type="InterPro" id="IPR018485">
    <property type="entry name" value="FGGY_C"/>
</dbReference>
<keyword evidence="2" id="KW-0808">Transferase</keyword>
<dbReference type="Pfam" id="PF02782">
    <property type="entry name" value="FGGY_C"/>
    <property type="match status" value="1"/>
</dbReference>